<dbReference type="AlphaFoldDB" id="A0A817VWL7"/>
<evidence type="ECO:0000313" key="4">
    <source>
        <dbReference type="Proteomes" id="UP000663865"/>
    </source>
</evidence>
<sequence length="250" mass="29318">MATATNRISSSSSSTYTSSKFSNLSDLLQKYYTIIESLKQNHENEVQVLNKRIKTLESENQHLRSLQEQHPHSIFDINYVSFEASTISQLQSELEQARKQIDTLQNSLDQQYSECEEVRTKYNLQRLMNENHFEQQNPNSDSNKVKDLELKLKHIKDQINQFDQCNYESEEQIRLLKQLISNNEQDQTKTITQSLTVKQSDLVQQTNIVENLLNKQHDKILHKIVELLNQNPQQNSQATTKNKKIKKKRL</sequence>
<dbReference type="Proteomes" id="UP000663838">
    <property type="component" value="Unassembled WGS sequence"/>
</dbReference>
<dbReference type="EMBL" id="CAJOBS010000070">
    <property type="protein sequence ID" value="CAF4486271.1"/>
    <property type="molecule type" value="Genomic_DNA"/>
</dbReference>
<proteinExistence type="predicted"/>
<dbReference type="EMBL" id="CAJNYV010000141">
    <property type="protein sequence ID" value="CAF3347675.1"/>
    <property type="molecule type" value="Genomic_DNA"/>
</dbReference>
<protein>
    <submittedName>
        <fullName evidence="2">Uncharacterized protein</fullName>
    </submittedName>
</protein>
<comment type="caution">
    <text evidence="2">The sequence shown here is derived from an EMBL/GenBank/DDBJ whole genome shotgun (WGS) entry which is preliminary data.</text>
</comment>
<evidence type="ECO:0000256" key="1">
    <source>
        <dbReference type="SAM" id="Coils"/>
    </source>
</evidence>
<evidence type="ECO:0000313" key="3">
    <source>
        <dbReference type="EMBL" id="CAF4486271.1"/>
    </source>
</evidence>
<gene>
    <name evidence="2" type="ORF">KIK155_LOCUS3308</name>
    <name evidence="3" type="ORF">TOA249_LOCUS2246</name>
</gene>
<feature type="coiled-coil region" evidence="1">
    <location>
        <begin position="32"/>
        <end position="121"/>
    </location>
</feature>
<accession>A0A817VWL7</accession>
<organism evidence="2 4">
    <name type="scientific">Rotaria socialis</name>
    <dbReference type="NCBI Taxonomy" id="392032"/>
    <lineage>
        <taxon>Eukaryota</taxon>
        <taxon>Metazoa</taxon>
        <taxon>Spiralia</taxon>
        <taxon>Gnathifera</taxon>
        <taxon>Rotifera</taxon>
        <taxon>Eurotatoria</taxon>
        <taxon>Bdelloidea</taxon>
        <taxon>Philodinida</taxon>
        <taxon>Philodinidae</taxon>
        <taxon>Rotaria</taxon>
    </lineage>
</organism>
<reference evidence="2" key="1">
    <citation type="submission" date="2021-02" db="EMBL/GenBank/DDBJ databases">
        <authorList>
            <person name="Nowell W R."/>
        </authorList>
    </citation>
    <scope>NUCLEOTIDE SEQUENCE</scope>
</reference>
<evidence type="ECO:0000313" key="2">
    <source>
        <dbReference type="EMBL" id="CAF3347675.1"/>
    </source>
</evidence>
<dbReference type="Proteomes" id="UP000663865">
    <property type="component" value="Unassembled WGS sequence"/>
</dbReference>
<name>A0A817VWL7_9BILA</name>
<keyword evidence="1" id="KW-0175">Coiled coil</keyword>